<dbReference type="AlphaFoldDB" id="A0A2D0KGV9"/>
<evidence type="ECO:0000313" key="1">
    <source>
        <dbReference type="EMBL" id="PHM62656.1"/>
    </source>
</evidence>
<name>A0A2D0KGV9_9GAMM</name>
<keyword evidence="1" id="KW-0032">Aminotransferase</keyword>
<dbReference type="GO" id="GO:0045303">
    <property type="term" value="F:diaminobutyrate-2-oxoglutarate transaminase activity"/>
    <property type="evidence" value="ECO:0007669"/>
    <property type="project" value="UniProtKB-EC"/>
</dbReference>
<keyword evidence="2" id="KW-1185">Reference proteome</keyword>
<organism evidence="1 2">
    <name type="scientific">Xenorhabdus ishibashii</name>
    <dbReference type="NCBI Taxonomy" id="1034471"/>
    <lineage>
        <taxon>Bacteria</taxon>
        <taxon>Pseudomonadati</taxon>
        <taxon>Pseudomonadota</taxon>
        <taxon>Gammaproteobacteria</taxon>
        <taxon>Enterobacterales</taxon>
        <taxon>Morganellaceae</taxon>
        <taxon>Xenorhabdus</taxon>
    </lineage>
</organism>
<dbReference type="EMBL" id="NJAK01000001">
    <property type="protein sequence ID" value="PHM62656.1"/>
    <property type="molecule type" value="Genomic_DNA"/>
</dbReference>
<comment type="caution">
    <text evidence="1">The sequence shown here is derived from an EMBL/GenBank/DDBJ whole genome shotgun (WGS) entry which is preliminary data.</text>
</comment>
<gene>
    <name evidence="1" type="ORF">Xish_01866</name>
</gene>
<dbReference type="Proteomes" id="UP000222168">
    <property type="component" value="Unassembled WGS sequence"/>
</dbReference>
<evidence type="ECO:0000313" key="2">
    <source>
        <dbReference type="Proteomes" id="UP000222168"/>
    </source>
</evidence>
<reference evidence="1 2" key="1">
    <citation type="journal article" date="2017" name="Nat. Microbiol.">
        <title>Natural product diversity associated with the nematode symbionts Photorhabdus and Xenorhabdus.</title>
        <authorList>
            <person name="Tobias N.J."/>
            <person name="Wolff H."/>
            <person name="Djahanschiri B."/>
            <person name="Grundmann F."/>
            <person name="Kronenwerth M."/>
            <person name="Shi Y.M."/>
            <person name="Simonyi S."/>
            <person name="Grun P."/>
            <person name="Shapiro-Ilan D."/>
            <person name="Pidot S.J."/>
            <person name="Stinear T.P."/>
            <person name="Ebersberger I."/>
            <person name="Bode H.B."/>
        </authorList>
    </citation>
    <scope>NUCLEOTIDE SEQUENCE [LARGE SCALE GENOMIC DNA]</scope>
    <source>
        <strain evidence="1 2">DSM 22670</strain>
    </source>
</reference>
<sequence length="39" mass="4457">MTNAIFRKLESDVRSYCRNFPAIFSKAKGSILYDATGRE</sequence>
<dbReference type="EC" id="2.6.1.76" evidence="1"/>
<proteinExistence type="predicted"/>
<keyword evidence="1" id="KW-0808">Transferase</keyword>
<accession>A0A2D0KGV9</accession>
<protein>
    <submittedName>
        <fullName evidence="1">Diaminobutyrate--2-oxoglutarate transaminase</fullName>
        <ecNumber evidence="1">2.6.1.76</ecNumber>
    </submittedName>
</protein>